<dbReference type="PaxDb" id="6945-B7QFA8"/>
<dbReference type="VEuPathDB" id="VectorBase:ISCP_033395"/>
<dbReference type="Pfam" id="PF00400">
    <property type="entry name" value="WD40"/>
    <property type="match status" value="2"/>
</dbReference>
<dbReference type="EMBL" id="ABJB010720437">
    <property type="status" value="NOT_ANNOTATED_CDS"/>
    <property type="molecule type" value="Genomic_DNA"/>
</dbReference>
<evidence type="ECO:0000313" key="5">
    <source>
        <dbReference type="EnsemblMetazoa" id="ISCW012285-PA"/>
    </source>
</evidence>
<dbReference type="HOGENOM" id="CLU_051250_0_0_1"/>
<dbReference type="EMBL" id="ABJB010157414">
    <property type="status" value="NOT_ANNOTATED_CDS"/>
    <property type="molecule type" value="Genomic_DNA"/>
</dbReference>
<dbReference type="VEuPathDB" id="VectorBase:ISCW012285"/>
<evidence type="ECO:0000313" key="6">
    <source>
        <dbReference type="Proteomes" id="UP000001555"/>
    </source>
</evidence>
<keyword evidence="1 3" id="KW-0853">WD repeat</keyword>
<feature type="repeat" description="WD" evidence="3">
    <location>
        <begin position="159"/>
        <end position="198"/>
    </location>
</feature>
<dbReference type="InterPro" id="IPR001680">
    <property type="entry name" value="WD40_rpt"/>
</dbReference>
<dbReference type="InParanoid" id="B7QFA8"/>
<dbReference type="STRING" id="6945.B7QFA8"/>
<accession>B7QFA8</accession>
<dbReference type="OrthoDB" id="3176171at2759"/>
<dbReference type="Gene3D" id="2.130.10.10">
    <property type="entry name" value="YVTN repeat-like/Quinoprotein amine dehydrogenase"/>
    <property type="match status" value="2"/>
</dbReference>
<dbReference type="EMBL" id="ABJB010970959">
    <property type="status" value="NOT_ANNOTATED_CDS"/>
    <property type="molecule type" value="Genomic_DNA"/>
</dbReference>
<dbReference type="EMBL" id="ABJB010022401">
    <property type="status" value="NOT_ANNOTATED_CDS"/>
    <property type="molecule type" value="Genomic_DNA"/>
</dbReference>
<dbReference type="SUPFAM" id="SSF50978">
    <property type="entry name" value="WD40 repeat-like"/>
    <property type="match status" value="1"/>
</dbReference>
<gene>
    <name evidence="4" type="ORF">IscW_ISCW012285</name>
</gene>
<dbReference type="PANTHER" id="PTHR22847">
    <property type="entry name" value="WD40 REPEAT PROTEIN"/>
    <property type="match status" value="1"/>
</dbReference>
<dbReference type="GO" id="GO:0019005">
    <property type="term" value="C:SCF ubiquitin ligase complex"/>
    <property type="evidence" value="ECO:0000318"/>
    <property type="project" value="GO_Central"/>
</dbReference>
<dbReference type="GO" id="GO:1990756">
    <property type="term" value="F:ubiquitin-like ligase-substrate adaptor activity"/>
    <property type="evidence" value="ECO:0000318"/>
    <property type="project" value="GO_Central"/>
</dbReference>
<dbReference type="SMART" id="SM00320">
    <property type="entry name" value="WD40"/>
    <property type="match status" value="4"/>
</dbReference>
<evidence type="ECO:0000256" key="2">
    <source>
        <dbReference type="ARBA" id="ARBA00022737"/>
    </source>
</evidence>
<reference evidence="5" key="2">
    <citation type="submission" date="2020-05" db="UniProtKB">
        <authorList>
            <consortium name="EnsemblMetazoa"/>
        </authorList>
    </citation>
    <scope>IDENTIFICATION</scope>
    <source>
        <strain evidence="5">wikel</strain>
    </source>
</reference>
<evidence type="ECO:0000256" key="3">
    <source>
        <dbReference type="PROSITE-ProRule" id="PRU00221"/>
    </source>
</evidence>
<keyword evidence="6" id="KW-1185">Reference proteome</keyword>
<dbReference type="EMBL" id="ABJB010502408">
    <property type="status" value="NOT_ANNOTATED_CDS"/>
    <property type="molecule type" value="Genomic_DNA"/>
</dbReference>
<dbReference type="PANTHER" id="PTHR22847:SF637">
    <property type="entry name" value="WD REPEAT DOMAIN 5B"/>
    <property type="match status" value="1"/>
</dbReference>
<keyword evidence="2" id="KW-0677">Repeat</keyword>
<dbReference type="VEuPathDB" id="VectorBase:ISCI012285"/>
<dbReference type="GO" id="GO:0000209">
    <property type="term" value="P:protein polyubiquitination"/>
    <property type="evidence" value="ECO:0000318"/>
    <property type="project" value="GO_Central"/>
</dbReference>
<reference evidence="4 6" key="1">
    <citation type="submission" date="2008-03" db="EMBL/GenBank/DDBJ databases">
        <title>Annotation of Ixodes scapularis.</title>
        <authorList>
            <consortium name="Ixodes scapularis Genome Project Consortium"/>
            <person name="Caler E."/>
            <person name="Hannick L.I."/>
            <person name="Bidwell S."/>
            <person name="Joardar V."/>
            <person name="Thiagarajan M."/>
            <person name="Amedeo P."/>
            <person name="Galinsky K.J."/>
            <person name="Schobel S."/>
            <person name="Inman J."/>
            <person name="Hostetler J."/>
            <person name="Miller J."/>
            <person name="Hammond M."/>
            <person name="Megy K."/>
            <person name="Lawson D."/>
            <person name="Kodira C."/>
            <person name="Sutton G."/>
            <person name="Meyer J."/>
            <person name="Hill C.A."/>
            <person name="Birren B."/>
            <person name="Nene V."/>
            <person name="Collins F."/>
            <person name="Alarcon-Chaidez F."/>
            <person name="Wikel S."/>
            <person name="Strausberg R."/>
        </authorList>
    </citation>
    <scope>NUCLEOTIDE SEQUENCE [LARGE SCALE GENOMIC DNA]</scope>
    <source>
        <strain evidence="6">Wikel</strain>
        <strain evidence="4">Wikel colony</strain>
    </source>
</reference>
<dbReference type="AlphaFoldDB" id="B7QFA8"/>
<dbReference type="InterPro" id="IPR036322">
    <property type="entry name" value="WD40_repeat_dom_sf"/>
</dbReference>
<dbReference type="EMBL" id="DS924735">
    <property type="protein sequence ID" value="EEC17530.1"/>
    <property type="molecule type" value="Genomic_DNA"/>
</dbReference>
<organism>
    <name type="scientific">Ixodes scapularis</name>
    <name type="common">Black-legged tick</name>
    <name type="synonym">Deer tick</name>
    <dbReference type="NCBI Taxonomy" id="6945"/>
    <lineage>
        <taxon>Eukaryota</taxon>
        <taxon>Metazoa</taxon>
        <taxon>Ecdysozoa</taxon>
        <taxon>Arthropoda</taxon>
        <taxon>Chelicerata</taxon>
        <taxon>Arachnida</taxon>
        <taxon>Acari</taxon>
        <taxon>Parasitiformes</taxon>
        <taxon>Ixodida</taxon>
        <taxon>Ixodoidea</taxon>
        <taxon>Ixodidae</taxon>
        <taxon>Ixodinae</taxon>
        <taxon>Ixodes</taxon>
    </lineage>
</organism>
<protein>
    <submittedName>
        <fullName evidence="4 5">Uncharacterized protein</fullName>
    </submittedName>
</protein>
<evidence type="ECO:0000256" key="1">
    <source>
        <dbReference type="ARBA" id="ARBA00022574"/>
    </source>
</evidence>
<evidence type="ECO:0000313" key="4">
    <source>
        <dbReference type="EMBL" id="EEC17530.1"/>
    </source>
</evidence>
<name>B7QFA8_IXOSC</name>
<proteinExistence type="predicted"/>
<dbReference type="InterPro" id="IPR015943">
    <property type="entry name" value="WD40/YVTN_repeat-like_dom_sf"/>
</dbReference>
<dbReference type="Proteomes" id="UP000001555">
    <property type="component" value="Unassembled WGS sequence"/>
</dbReference>
<dbReference type="EnsemblMetazoa" id="ISCW012285-RA">
    <property type="protein sequence ID" value="ISCW012285-PA"/>
    <property type="gene ID" value="ISCW012285"/>
</dbReference>
<dbReference type="PROSITE" id="PS50082">
    <property type="entry name" value="WD_REPEATS_2"/>
    <property type="match status" value="1"/>
</dbReference>
<sequence>MQRASINTKMAALHDRTVKIWNLHTGQEIQSLRGHPDNVVAVRYCEYTRLTFSVSTAYIKVWDVRENPAKCVHTLFSSGNCENGPVVADSASRSLQIPQNETRINAIELNQYGTLLFSAASNIVRIWDLRRLGCSFTWLQVFEIPESGNGVLTPKMNLEPPHYDGIQSLALCNDYLFSGSRDYCIKKWDLSSQSHIVSLNQAHKDWICALSFMPNPGGPPVLLSSCRGGMLKLWNADNCSLVGQLRAHTSPINAIATNSCCVFTASKWCLQQPLNLAGLAGLADAVIEVWAPPSTCRHDHSGDAPRMLQDVQTPNMSHIDQLCEGTSCPCCDKTPRLGAFFQPSTALYIAPTWQLGQR</sequence>